<protein>
    <submittedName>
        <fullName evidence="1">DUF1501 domain-containing protein</fullName>
    </submittedName>
</protein>
<accession>A0A7C4LL38</accession>
<reference evidence="1" key="1">
    <citation type="journal article" date="2020" name="mSystems">
        <title>Genome- and Community-Level Interaction Insights into Carbon Utilization and Element Cycling Functions of Hydrothermarchaeota in Hydrothermal Sediment.</title>
        <authorList>
            <person name="Zhou Z."/>
            <person name="Liu Y."/>
            <person name="Xu W."/>
            <person name="Pan J."/>
            <person name="Luo Z.H."/>
            <person name="Li M."/>
        </authorList>
    </citation>
    <scope>NUCLEOTIDE SEQUENCE [LARGE SCALE GENOMIC DNA]</scope>
    <source>
        <strain evidence="1">SpSt-508</strain>
    </source>
</reference>
<dbReference type="EMBL" id="DSVQ01000015">
    <property type="protein sequence ID" value="HGT39802.1"/>
    <property type="molecule type" value="Genomic_DNA"/>
</dbReference>
<organism evidence="1">
    <name type="scientific">Schlesneria paludicola</name>
    <dbReference type="NCBI Taxonomy" id="360056"/>
    <lineage>
        <taxon>Bacteria</taxon>
        <taxon>Pseudomonadati</taxon>
        <taxon>Planctomycetota</taxon>
        <taxon>Planctomycetia</taxon>
        <taxon>Planctomycetales</taxon>
        <taxon>Planctomycetaceae</taxon>
        <taxon>Schlesneria</taxon>
    </lineage>
</organism>
<name>A0A7C4LL38_9PLAN</name>
<evidence type="ECO:0000313" key="1">
    <source>
        <dbReference type="EMBL" id="HGT39802.1"/>
    </source>
</evidence>
<sequence length="462" mass="50546">MLTIVDRSGPLGDGWSRREMIRAGSLASLGFVPWSAAQAVESSRRTARARSCILLFLVGGPPHQSLWDLKPEAPAEVRGEIGPIDTTVPGLRLGALLPETARWAQHLAILRAVSTNDNAHSSSGYAMLTGQPHVPLQVENANPGAPNNWPTLGAVVQHLARGPRLLPPAVRLPMHIFNTDQSVWPGQDSGWLGASADPWLLRCEPATPGFRIPHFHLAADVPLGRLESRRSLLEQLESQLRAAERTSGPTRYDVLREQALGLLSQKQAREACALDLEPDVVRDRYGRHQFGQSVLLARRLVEAGVQFVQVNWFRGPEEPSDAPVWDTHVNETHRLKTVLVPPFDQAFSALLEDLHRRGRLDDTLVVVAAEFGRTPRFNGRAGRDHWGHVFSVVLAGGGIRGGVVHGATDRDAAYPVEGLVTPPDLTATLFDRLGIPPHTEIRDPLNRPMVISRGEPITPLLA</sequence>
<dbReference type="Pfam" id="PF07394">
    <property type="entry name" value="DUF1501"/>
    <property type="match status" value="1"/>
</dbReference>
<dbReference type="PANTHER" id="PTHR43737:SF1">
    <property type="entry name" value="DUF1501 DOMAIN-CONTAINING PROTEIN"/>
    <property type="match status" value="1"/>
</dbReference>
<dbReference type="PANTHER" id="PTHR43737">
    <property type="entry name" value="BLL7424 PROTEIN"/>
    <property type="match status" value="1"/>
</dbReference>
<dbReference type="AlphaFoldDB" id="A0A7C4LL38"/>
<gene>
    <name evidence="1" type="ORF">ENS64_11155</name>
</gene>
<dbReference type="InterPro" id="IPR010869">
    <property type="entry name" value="DUF1501"/>
</dbReference>
<dbReference type="SUPFAM" id="SSF53649">
    <property type="entry name" value="Alkaline phosphatase-like"/>
    <property type="match status" value="1"/>
</dbReference>
<dbReference type="InterPro" id="IPR017850">
    <property type="entry name" value="Alkaline_phosphatase_core_sf"/>
</dbReference>
<proteinExistence type="predicted"/>
<comment type="caution">
    <text evidence="1">The sequence shown here is derived from an EMBL/GenBank/DDBJ whole genome shotgun (WGS) entry which is preliminary data.</text>
</comment>